<protein>
    <submittedName>
        <fullName evidence="1">Uncharacterized protein</fullName>
    </submittedName>
</protein>
<proteinExistence type="predicted"/>
<evidence type="ECO:0000313" key="2">
    <source>
        <dbReference type="Proteomes" id="UP001056384"/>
    </source>
</evidence>
<dbReference type="EMBL" id="CP099418">
    <property type="protein sequence ID" value="USW47459.1"/>
    <property type="molecule type" value="Genomic_DNA"/>
</dbReference>
<name>A0A9Q9EF01_9PEZI</name>
<reference evidence="1" key="1">
    <citation type="submission" date="2022-06" db="EMBL/GenBank/DDBJ databases">
        <title>Complete genome sequences of two strains of the flax pathogen Septoria linicola.</title>
        <authorList>
            <person name="Lapalu N."/>
            <person name="Simon A."/>
            <person name="Demenou B."/>
            <person name="Paumier D."/>
            <person name="Guillot M.-P."/>
            <person name="Gout L."/>
            <person name="Valade R."/>
        </authorList>
    </citation>
    <scope>NUCLEOTIDE SEQUENCE</scope>
    <source>
        <strain evidence="1">SE15195</strain>
    </source>
</reference>
<keyword evidence="2" id="KW-1185">Reference proteome</keyword>
<accession>A0A9Q9EF01</accession>
<sequence length="310" mass="35014">MSSDRQEETRVKAEVDSALALVLTPNIKPSTRDFLQIFYQKMASVNQVHPLFAWSSWIGVTKKEYLSLLPALALASRMLTWPATTNFISSLIYCPTTIRMDSKGKPRRQVRLLCSDPERPLDDEAQKRFDEALLRLVPYVRLTSSSLSANKYAEAVAEDPIEGWSPGVHSRIELNQKHINETIPADNTIHKLLLCYRELAQTLVHELMHVIGYAMSGPKDGERFLVGQKFAENGFAWEVVAMGGIVELKDRHENFDMKLQLKEINVAELVKAYKDISFPISSPGGPRGMFIRDISGLEVMAEFNELYTAL</sequence>
<organism evidence="1 2">
    <name type="scientific">Septoria linicola</name>
    <dbReference type="NCBI Taxonomy" id="215465"/>
    <lineage>
        <taxon>Eukaryota</taxon>
        <taxon>Fungi</taxon>
        <taxon>Dikarya</taxon>
        <taxon>Ascomycota</taxon>
        <taxon>Pezizomycotina</taxon>
        <taxon>Dothideomycetes</taxon>
        <taxon>Dothideomycetidae</taxon>
        <taxon>Mycosphaerellales</taxon>
        <taxon>Mycosphaerellaceae</taxon>
        <taxon>Septoria</taxon>
    </lineage>
</organism>
<evidence type="ECO:0000313" key="1">
    <source>
        <dbReference type="EMBL" id="USW47459.1"/>
    </source>
</evidence>
<dbReference type="Proteomes" id="UP001056384">
    <property type="component" value="Chromosome 1"/>
</dbReference>
<gene>
    <name evidence="1" type="ORF">Slin15195_G007780</name>
</gene>
<dbReference type="OrthoDB" id="10254945at2759"/>
<dbReference type="AlphaFoldDB" id="A0A9Q9EF01"/>